<dbReference type="EMBL" id="RBWX01000007">
    <property type="protein sequence ID" value="RKS91216.1"/>
    <property type="molecule type" value="Genomic_DNA"/>
</dbReference>
<evidence type="ECO:0000313" key="5">
    <source>
        <dbReference type="Proteomes" id="UP000276029"/>
    </source>
</evidence>
<dbReference type="Gene3D" id="3.40.50.1820">
    <property type="entry name" value="alpha/beta hydrolase"/>
    <property type="match status" value="1"/>
</dbReference>
<feature type="region of interest" description="Disordered" evidence="1">
    <location>
        <begin position="346"/>
        <end position="366"/>
    </location>
</feature>
<protein>
    <submittedName>
        <fullName evidence="4">Pimeloyl-ACP methyl ester carboxylesterase</fullName>
    </submittedName>
</protein>
<evidence type="ECO:0000256" key="2">
    <source>
        <dbReference type="SAM" id="SignalP"/>
    </source>
</evidence>
<accession>A0ABX9T1E4</accession>
<dbReference type="Proteomes" id="UP000276029">
    <property type="component" value="Unassembled WGS sequence"/>
</dbReference>
<organism evidence="4 5">
    <name type="scientific">Sphingosinicella microcystinivorans</name>
    <dbReference type="NCBI Taxonomy" id="335406"/>
    <lineage>
        <taxon>Bacteria</taxon>
        <taxon>Pseudomonadati</taxon>
        <taxon>Pseudomonadota</taxon>
        <taxon>Alphaproteobacteria</taxon>
        <taxon>Sphingomonadales</taxon>
        <taxon>Sphingosinicellaceae</taxon>
        <taxon>Sphingosinicella</taxon>
    </lineage>
</organism>
<gene>
    <name evidence="4" type="ORF">DFR51_0772</name>
</gene>
<reference evidence="4 5" key="1">
    <citation type="submission" date="2018-10" db="EMBL/GenBank/DDBJ databases">
        <title>Genomic Encyclopedia of Type Strains, Phase IV (KMG-IV): sequencing the most valuable type-strain genomes for metagenomic binning, comparative biology and taxonomic classification.</title>
        <authorList>
            <person name="Goeker M."/>
        </authorList>
    </citation>
    <scope>NUCLEOTIDE SEQUENCE [LARGE SCALE GENOMIC DNA]</scope>
    <source>
        <strain evidence="4 5">DSM 19791</strain>
    </source>
</reference>
<dbReference type="InterPro" id="IPR029058">
    <property type="entry name" value="AB_hydrolase_fold"/>
</dbReference>
<comment type="caution">
    <text evidence="4">The sequence shown here is derived from an EMBL/GenBank/DDBJ whole genome shotgun (WGS) entry which is preliminary data.</text>
</comment>
<keyword evidence="2" id="KW-0732">Signal</keyword>
<dbReference type="InterPro" id="IPR000073">
    <property type="entry name" value="AB_hydrolase_1"/>
</dbReference>
<dbReference type="RefSeq" id="WP_160119149.1">
    <property type="nucleotide sequence ID" value="NZ_AP018711.1"/>
</dbReference>
<feature type="signal peptide" evidence="2">
    <location>
        <begin position="1"/>
        <end position="19"/>
    </location>
</feature>
<dbReference type="InterPro" id="IPR050266">
    <property type="entry name" value="AB_hydrolase_sf"/>
</dbReference>
<evidence type="ECO:0000256" key="1">
    <source>
        <dbReference type="SAM" id="MobiDB-lite"/>
    </source>
</evidence>
<keyword evidence="5" id="KW-1185">Reference proteome</keyword>
<dbReference type="PANTHER" id="PTHR43798">
    <property type="entry name" value="MONOACYLGLYCEROL LIPASE"/>
    <property type="match status" value="1"/>
</dbReference>
<evidence type="ECO:0000259" key="3">
    <source>
        <dbReference type="Pfam" id="PF12697"/>
    </source>
</evidence>
<feature type="chain" id="PRO_5046563578" evidence="2">
    <location>
        <begin position="20"/>
        <end position="366"/>
    </location>
</feature>
<feature type="domain" description="AB hydrolase-1" evidence="3">
    <location>
        <begin position="69"/>
        <end position="336"/>
    </location>
</feature>
<dbReference type="Pfam" id="PF12697">
    <property type="entry name" value="Abhydrolase_6"/>
    <property type="match status" value="1"/>
</dbReference>
<dbReference type="PANTHER" id="PTHR43798:SF33">
    <property type="entry name" value="HYDROLASE, PUTATIVE (AFU_ORTHOLOGUE AFUA_2G14860)-RELATED"/>
    <property type="match status" value="1"/>
</dbReference>
<name>A0ABX9T1E4_SPHMI</name>
<dbReference type="SUPFAM" id="SSF53474">
    <property type="entry name" value="alpha/beta-Hydrolases"/>
    <property type="match status" value="1"/>
</dbReference>
<evidence type="ECO:0000313" key="4">
    <source>
        <dbReference type="EMBL" id="RKS91216.1"/>
    </source>
</evidence>
<proteinExistence type="predicted"/>
<sequence>MRSRGYSLRAAICAGLALAAGGLISSAALSQDSGGDIPLDTYARAGTLVSAPGGRKLNIRCVGAGSPVVVLTAGGGDQSLTWRSLQSRLAEGGTVCAWDRAGFGFSDPSPFPQDVDHRTDDLERVLSGAGLKPPFILVGHSLGSFETLMYAFRHRARVAGVVLVDPSAPDQDVRLKRAAPFFYKLIDGFQQGAMAGLQACIDGAAEQERVSNPDCVAVPPKEYPIELREVMQQRDGLIAAKRSQLSLFQSMFSGVDSRQLRAAWRNLGDIPVTVLSAGLPPPIPLEGEAKEDVPLMQAEWWKMHDEIAQVSSRGTRRTVADATHYIYLDQPGIVLDAIDTMRAGAAGAVPREVRPKGKTGPQRRDR</sequence>